<feature type="domain" description="HTH lacI-type" evidence="4">
    <location>
        <begin position="7"/>
        <end position="61"/>
    </location>
</feature>
<dbReference type="SUPFAM" id="SSF47413">
    <property type="entry name" value="lambda repressor-like DNA-binding domains"/>
    <property type="match status" value="1"/>
</dbReference>
<dbReference type="CDD" id="cd01392">
    <property type="entry name" value="HTH_LacI"/>
    <property type="match status" value="1"/>
</dbReference>
<keyword evidence="2 6" id="KW-0238">DNA-binding</keyword>
<feature type="domain" description="HTH cro/C1-type" evidence="5">
    <location>
        <begin position="3"/>
        <end position="36"/>
    </location>
</feature>
<dbReference type="Proteomes" id="UP000746649">
    <property type="component" value="Unassembled WGS sequence"/>
</dbReference>
<name>A0ABS0ZP13_9ENTR</name>
<evidence type="ECO:0000256" key="1">
    <source>
        <dbReference type="ARBA" id="ARBA00023015"/>
    </source>
</evidence>
<dbReference type="Pfam" id="PF13377">
    <property type="entry name" value="Peripla_BP_3"/>
    <property type="match status" value="1"/>
</dbReference>
<keyword evidence="1" id="KW-0805">Transcription regulation</keyword>
<dbReference type="SUPFAM" id="SSF53822">
    <property type="entry name" value="Periplasmic binding protein-like I"/>
    <property type="match status" value="1"/>
</dbReference>
<evidence type="ECO:0000256" key="3">
    <source>
        <dbReference type="ARBA" id="ARBA00023163"/>
    </source>
</evidence>
<evidence type="ECO:0000313" key="7">
    <source>
        <dbReference type="Proteomes" id="UP000746649"/>
    </source>
</evidence>
<dbReference type="PROSITE" id="PS50943">
    <property type="entry name" value="HTH_CROC1"/>
    <property type="match status" value="1"/>
</dbReference>
<keyword evidence="3" id="KW-0804">Transcription</keyword>
<accession>A0ABS0ZP13</accession>
<sequence>MQKKNKITMSDIAREAGVSQATVSLVLNNSRSIRLSEATRERVFQAARLLGYQKLTVAHRQEGQEEIALLVSGMPGYDPFVDALSEASSTAWQHDMLLTVYDYGDDVELARHILQQLAQRHCAGIIFASPVTRVFDFSPFRHAVQMPVVLLNQYDPTRPLLPTFLPDDKANACQVTQHLLDQGVTRIAHIMGDEWMDASRLRLEGYQQTLGAAGIPLEEQLVRQTDWSLNATYHATQALMQLPQPPEAIFCASDWMTLGCYQALAAMGVKIPDDILVCGYDDQRISHQLTPQLTSVQLAYNELGKMAVEYLCQGDDNATHCRLVGKLQVRGSSLRTGKGPGRKES</sequence>
<dbReference type="InterPro" id="IPR000843">
    <property type="entry name" value="HTH_LacI"/>
</dbReference>
<dbReference type="Gene3D" id="1.10.260.40">
    <property type="entry name" value="lambda repressor-like DNA-binding domains"/>
    <property type="match status" value="1"/>
</dbReference>
<evidence type="ECO:0000256" key="2">
    <source>
        <dbReference type="ARBA" id="ARBA00023125"/>
    </source>
</evidence>
<dbReference type="SMART" id="SM00354">
    <property type="entry name" value="HTH_LACI"/>
    <property type="match status" value="1"/>
</dbReference>
<protein>
    <submittedName>
        <fullName evidence="6">LacI family DNA-binding transcriptional regulator</fullName>
    </submittedName>
</protein>
<dbReference type="CDD" id="cd06288">
    <property type="entry name" value="PBP1_sucrose_transcription_regulator"/>
    <property type="match status" value="1"/>
</dbReference>
<dbReference type="GO" id="GO:0003677">
    <property type="term" value="F:DNA binding"/>
    <property type="evidence" value="ECO:0007669"/>
    <property type="project" value="UniProtKB-KW"/>
</dbReference>
<reference evidence="6 7" key="1">
    <citation type="submission" date="2020-11" db="EMBL/GenBank/DDBJ databases">
        <title>Enhanced detection system for hospital associated transmission using whole genome sequencing surveillance.</title>
        <authorList>
            <person name="Harrison L.H."/>
            <person name="Van Tyne D."/>
            <person name="Marsh J.W."/>
            <person name="Griffith M.P."/>
            <person name="Snyder D.J."/>
            <person name="Cooper V.S."/>
            <person name="Mustapha M."/>
        </authorList>
    </citation>
    <scope>NUCLEOTIDE SEQUENCE [LARGE SCALE GENOMIC DNA]</scope>
    <source>
        <strain evidence="6 7">CB00117</strain>
    </source>
</reference>
<dbReference type="Pfam" id="PF00356">
    <property type="entry name" value="LacI"/>
    <property type="match status" value="1"/>
</dbReference>
<evidence type="ECO:0000313" key="6">
    <source>
        <dbReference type="EMBL" id="MBJ8380548.1"/>
    </source>
</evidence>
<organism evidence="6 7">
    <name type="scientific">Citrobacter sedlakii</name>
    <dbReference type="NCBI Taxonomy" id="67826"/>
    <lineage>
        <taxon>Bacteria</taxon>
        <taxon>Pseudomonadati</taxon>
        <taxon>Pseudomonadota</taxon>
        <taxon>Gammaproteobacteria</taxon>
        <taxon>Enterobacterales</taxon>
        <taxon>Enterobacteriaceae</taxon>
        <taxon>Citrobacter</taxon>
        <taxon>Citrobacter freundii complex</taxon>
    </lineage>
</organism>
<dbReference type="EMBL" id="JADWND010000002">
    <property type="protein sequence ID" value="MBJ8380548.1"/>
    <property type="molecule type" value="Genomic_DNA"/>
</dbReference>
<dbReference type="PANTHER" id="PTHR30146:SF145">
    <property type="entry name" value="RIBOSE OPERON REPRESSOR"/>
    <property type="match status" value="1"/>
</dbReference>
<dbReference type="PRINTS" id="PR00036">
    <property type="entry name" value="HTHLACI"/>
</dbReference>
<evidence type="ECO:0000259" key="4">
    <source>
        <dbReference type="PROSITE" id="PS50932"/>
    </source>
</evidence>
<dbReference type="PROSITE" id="PS50932">
    <property type="entry name" value="HTH_LACI_2"/>
    <property type="match status" value="1"/>
</dbReference>
<dbReference type="InterPro" id="IPR001387">
    <property type="entry name" value="Cro/C1-type_HTH"/>
</dbReference>
<comment type="caution">
    <text evidence="6">The sequence shown here is derived from an EMBL/GenBank/DDBJ whole genome shotgun (WGS) entry which is preliminary data.</text>
</comment>
<dbReference type="Gene3D" id="3.40.50.2300">
    <property type="match status" value="2"/>
</dbReference>
<dbReference type="PANTHER" id="PTHR30146">
    <property type="entry name" value="LACI-RELATED TRANSCRIPTIONAL REPRESSOR"/>
    <property type="match status" value="1"/>
</dbReference>
<dbReference type="RefSeq" id="WP_200033905.1">
    <property type="nucleotide sequence ID" value="NZ_JADWND010000002.1"/>
</dbReference>
<dbReference type="InterPro" id="IPR046335">
    <property type="entry name" value="LacI/GalR-like_sensor"/>
</dbReference>
<proteinExistence type="predicted"/>
<keyword evidence="7" id="KW-1185">Reference proteome</keyword>
<evidence type="ECO:0000259" key="5">
    <source>
        <dbReference type="PROSITE" id="PS50943"/>
    </source>
</evidence>
<dbReference type="InterPro" id="IPR028082">
    <property type="entry name" value="Peripla_BP_I"/>
</dbReference>
<gene>
    <name evidence="6" type="ORF">I6M88_06095</name>
</gene>
<dbReference type="PROSITE" id="PS00356">
    <property type="entry name" value="HTH_LACI_1"/>
    <property type="match status" value="1"/>
</dbReference>
<dbReference type="InterPro" id="IPR010982">
    <property type="entry name" value="Lambda_DNA-bd_dom_sf"/>
</dbReference>